<organism evidence="1 2">
    <name type="scientific">Portunus trituberculatus</name>
    <name type="common">Swimming crab</name>
    <name type="synonym">Neptunus trituberculatus</name>
    <dbReference type="NCBI Taxonomy" id="210409"/>
    <lineage>
        <taxon>Eukaryota</taxon>
        <taxon>Metazoa</taxon>
        <taxon>Ecdysozoa</taxon>
        <taxon>Arthropoda</taxon>
        <taxon>Crustacea</taxon>
        <taxon>Multicrustacea</taxon>
        <taxon>Malacostraca</taxon>
        <taxon>Eumalacostraca</taxon>
        <taxon>Eucarida</taxon>
        <taxon>Decapoda</taxon>
        <taxon>Pleocyemata</taxon>
        <taxon>Brachyura</taxon>
        <taxon>Eubrachyura</taxon>
        <taxon>Portunoidea</taxon>
        <taxon>Portunidae</taxon>
        <taxon>Portuninae</taxon>
        <taxon>Portunus</taxon>
    </lineage>
</organism>
<name>A0A5B7IGB6_PORTR</name>
<proteinExistence type="predicted"/>
<protein>
    <submittedName>
        <fullName evidence="1">Uncharacterized protein</fullName>
    </submittedName>
</protein>
<keyword evidence="2" id="KW-1185">Reference proteome</keyword>
<sequence length="84" mass="9715">MLEDPRPRIGAWSFAVPRWLSEALRGGCLGFGYRGKVRRLSDKGYSPTRTREKIQSRCFESVSLPPSWRHVGPRWCLLPIDSQR</sequence>
<accession>A0A5B7IGB6</accession>
<comment type="caution">
    <text evidence="1">The sequence shown here is derived from an EMBL/GenBank/DDBJ whole genome shotgun (WGS) entry which is preliminary data.</text>
</comment>
<dbReference type="Proteomes" id="UP000324222">
    <property type="component" value="Unassembled WGS sequence"/>
</dbReference>
<evidence type="ECO:0000313" key="2">
    <source>
        <dbReference type="Proteomes" id="UP000324222"/>
    </source>
</evidence>
<evidence type="ECO:0000313" key="1">
    <source>
        <dbReference type="EMBL" id="MPC80909.1"/>
    </source>
</evidence>
<reference evidence="1 2" key="1">
    <citation type="submission" date="2019-05" db="EMBL/GenBank/DDBJ databases">
        <title>Another draft genome of Portunus trituberculatus and its Hox gene families provides insights of decapod evolution.</title>
        <authorList>
            <person name="Jeong J.-H."/>
            <person name="Song I."/>
            <person name="Kim S."/>
            <person name="Choi T."/>
            <person name="Kim D."/>
            <person name="Ryu S."/>
            <person name="Kim W."/>
        </authorList>
    </citation>
    <scope>NUCLEOTIDE SEQUENCE [LARGE SCALE GENOMIC DNA]</scope>
    <source>
        <tissue evidence="1">Muscle</tissue>
    </source>
</reference>
<dbReference type="EMBL" id="VSRR010055373">
    <property type="protein sequence ID" value="MPC80909.1"/>
    <property type="molecule type" value="Genomic_DNA"/>
</dbReference>
<gene>
    <name evidence="1" type="ORF">E2C01_075507</name>
</gene>
<dbReference type="AlphaFoldDB" id="A0A5B7IGB6"/>